<evidence type="ECO:0000256" key="1">
    <source>
        <dbReference type="ARBA" id="ARBA00004651"/>
    </source>
</evidence>
<dbReference type="KEGG" id="xla:108705007"/>
<dbReference type="PROSITE" id="PS00237">
    <property type="entry name" value="G_PROTEIN_RECEP_F1_1"/>
    <property type="match status" value="1"/>
</dbReference>
<dbReference type="OMA" id="FCDREPI"/>
<evidence type="ECO:0000256" key="7">
    <source>
        <dbReference type="ARBA" id="ARBA00023040"/>
    </source>
</evidence>
<dbReference type="InterPro" id="IPR000725">
    <property type="entry name" value="Olfact_rcpt"/>
</dbReference>
<evidence type="ECO:0000259" key="15">
    <source>
        <dbReference type="PROSITE" id="PS50262"/>
    </source>
</evidence>
<dbReference type="RefSeq" id="XP_018097265.1">
    <property type="nucleotide sequence ID" value="XM_018241776.2"/>
</dbReference>
<comment type="subcellular location">
    <subcellularLocation>
        <location evidence="1 14">Cell membrane</location>
        <topology evidence="1 14">Multi-pass membrane protein</topology>
    </subcellularLocation>
</comment>
<evidence type="ECO:0000256" key="2">
    <source>
        <dbReference type="ARBA" id="ARBA00022475"/>
    </source>
</evidence>
<evidence type="ECO:0000256" key="3">
    <source>
        <dbReference type="ARBA" id="ARBA00022606"/>
    </source>
</evidence>
<keyword evidence="10 13" id="KW-0675">Receptor</keyword>
<feature type="transmembrane region" description="Helical" evidence="14">
    <location>
        <begin position="199"/>
        <end position="225"/>
    </location>
</feature>
<feature type="transmembrane region" description="Helical" evidence="14">
    <location>
        <begin position="59"/>
        <end position="80"/>
    </location>
</feature>
<dbReference type="Pfam" id="PF13853">
    <property type="entry name" value="7tm_4"/>
    <property type="match status" value="1"/>
</dbReference>
<protein>
    <recommendedName>
        <fullName evidence="14">Olfactory receptor</fullName>
    </recommendedName>
</protein>
<dbReference type="GO" id="GO:0005886">
    <property type="term" value="C:plasma membrane"/>
    <property type="evidence" value="ECO:0007669"/>
    <property type="project" value="UniProtKB-SubCell"/>
</dbReference>
<dbReference type="CDD" id="cd15911">
    <property type="entry name" value="7tmA_OR11A-like"/>
    <property type="match status" value="1"/>
</dbReference>
<evidence type="ECO:0000256" key="5">
    <source>
        <dbReference type="ARBA" id="ARBA00022725"/>
    </source>
</evidence>
<keyword evidence="7 13" id="KW-0297">G-protein coupled receptor</keyword>
<reference evidence="17" key="1">
    <citation type="submission" date="2025-08" db="UniProtKB">
        <authorList>
            <consortium name="RefSeq"/>
        </authorList>
    </citation>
    <scope>IDENTIFICATION</scope>
    <source>
        <strain evidence="17">J_2021</strain>
        <tissue evidence="17">Erythrocytes</tissue>
    </source>
</reference>
<feature type="transmembrane region" description="Helical" evidence="14">
    <location>
        <begin position="237"/>
        <end position="260"/>
    </location>
</feature>
<dbReference type="InterPro" id="IPR000276">
    <property type="entry name" value="GPCR_Rhodpsn"/>
</dbReference>
<keyword evidence="9" id="KW-1015">Disulfide bond</keyword>
<evidence type="ECO:0000256" key="12">
    <source>
        <dbReference type="ARBA" id="ARBA00023224"/>
    </source>
</evidence>
<keyword evidence="16" id="KW-1185">Reference proteome</keyword>
<evidence type="ECO:0000256" key="9">
    <source>
        <dbReference type="ARBA" id="ARBA00023157"/>
    </source>
</evidence>
<dbReference type="SUPFAM" id="SSF81321">
    <property type="entry name" value="Family A G protein-coupled receptor-like"/>
    <property type="match status" value="1"/>
</dbReference>
<dbReference type="GO" id="GO:0004984">
    <property type="term" value="F:olfactory receptor activity"/>
    <property type="evidence" value="ECO:0007669"/>
    <property type="project" value="InterPro"/>
</dbReference>
<dbReference type="GO" id="GO:0004930">
    <property type="term" value="F:G protein-coupled receptor activity"/>
    <property type="evidence" value="ECO:0007669"/>
    <property type="project" value="UniProtKB-KW"/>
</dbReference>
<dbReference type="PROSITE" id="PS50262">
    <property type="entry name" value="G_PROTEIN_RECEP_F1_2"/>
    <property type="match status" value="1"/>
</dbReference>
<keyword evidence="3 14" id="KW-0716">Sensory transduction</keyword>
<evidence type="ECO:0000256" key="14">
    <source>
        <dbReference type="RuleBase" id="RU363047"/>
    </source>
</evidence>
<dbReference type="PRINTS" id="PR00245">
    <property type="entry name" value="OLFACTORYR"/>
</dbReference>
<evidence type="ECO:0000256" key="13">
    <source>
        <dbReference type="RuleBase" id="RU000688"/>
    </source>
</evidence>
<dbReference type="OrthoDB" id="9444602at2759"/>
<dbReference type="Proteomes" id="UP000186698">
    <property type="component" value="Chromosome 1S"/>
</dbReference>
<organism evidence="16 17">
    <name type="scientific">Xenopus laevis</name>
    <name type="common">African clawed frog</name>
    <dbReference type="NCBI Taxonomy" id="8355"/>
    <lineage>
        <taxon>Eukaryota</taxon>
        <taxon>Metazoa</taxon>
        <taxon>Chordata</taxon>
        <taxon>Craniata</taxon>
        <taxon>Vertebrata</taxon>
        <taxon>Euteleostomi</taxon>
        <taxon>Amphibia</taxon>
        <taxon>Batrachia</taxon>
        <taxon>Anura</taxon>
        <taxon>Pipoidea</taxon>
        <taxon>Pipidae</taxon>
        <taxon>Xenopodinae</taxon>
        <taxon>Xenopus</taxon>
        <taxon>Xenopus</taxon>
    </lineage>
</organism>
<comment type="similarity">
    <text evidence="13">Belongs to the G-protein coupled receptor 1 family.</text>
</comment>
<feature type="transmembrane region" description="Helical" evidence="14">
    <location>
        <begin position="140"/>
        <end position="162"/>
    </location>
</feature>
<name>A0A1L8HPR5_XENLA</name>
<evidence type="ECO:0000256" key="6">
    <source>
        <dbReference type="ARBA" id="ARBA00022989"/>
    </source>
</evidence>
<accession>A0A1L8HPR5</accession>
<keyword evidence="5 14" id="KW-0552">Olfaction</keyword>
<keyword evidence="6 14" id="KW-1133">Transmembrane helix</keyword>
<dbReference type="Gene3D" id="1.20.1070.10">
    <property type="entry name" value="Rhodopsin 7-helix transmembrane proteins"/>
    <property type="match status" value="1"/>
</dbReference>
<evidence type="ECO:0000256" key="10">
    <source>
        <dbReference type="ARBA" id="ARBA00023170"/>
    </source>
</evidence>
<feature type="transmembrane region" description="Helical" evidence="14">
    <location>
        <begin position="100"/>
        <end position="119"/>
    </location>
</feature>
<dbReference type="PRINTS" id="PR00237">
    <property type="entry name" value="GPCRRHODOPSN"/>
</dbReference>
<evidence type="ECO:0000256" key="11">
    <source>
        <dbReference type="ARBA" id="ARBA00023180"/>
    </source>
</evidence>
<feature type="transmembrane region" description="Helical" evidence="14">
    <location>
        <begin position="272"/>
        <end position="291"/>
    </location>
</feature>
<keyword evidence="12 13" id="KW-0807">Transducer</keyword>
<dbReference type="GeneID" id="108705007"/>
<dbReference type="InterPro" id="IPR050939">
    <property type="entry name" value="Olfactory_GPCR1"/>
</dbReference>
<evidence type="ECO:0000313" key="16">
    <source>
        <dbReference type="Proteomes" id="UP000186698"/>
    </source>
</evidence>
<dbReference type="PaxDb" id="8355-A0A1L8HPR5"/>
<dbReference type="FunFam" id="1.20.1070.10:FF:000010">
    <property type="entry name" value="Olfactory receptor"/>
    <property type="match status" value="1"/>
</dbReference>
<keyword evidence="11" id="KW-0325">Glycoprotein</keyword>
<dbReference type="AlphaFoldDB" id="A0A1L8HPR5"/>
<dbReference type="PANTHER" id="PTHR24242">
    <property type="entry name" value="G-PROTEIN COUPLED RECEPTOR"/>
    <property type="match status" value="1"/>
</dbReference>
<keyword evidence="4 13" id="KW-0812">Transmembrane</keyword>
<keyword evidence="8 14" id="KW-0472">Membrane</keyword>
<evidence type="ECO:0000256" key="8">
    <source>
        <dbReference type="ARBA" id="ARBA00023136"/>
    </source>
</evidence>
<gene>
    <name evidence="17" type="primary">LOC108705007</name>
</gene>
<feature type="domain" description="G-protein coupled receptors family 1 profile" evidence="15">
    <location>
        <begin position="40"/>
        <end position="289"/>
    </location>
</feature>
<evidence type="ECO:0000313" key="17">
    <source>
        <dbReference type="RefSeq" id="XP_018097265.1"/>
    </source>
</evidence>
<proteinExistence type="inferred from homology"/>
<sequence length="313" mass="35643">MQENQTVIQELFIMGFQVSHGYKILLFVLFLSVYVITIAGNLLIISLVATCSQLFYPMYFYLSNLSVCEILLTTNISPYMIHLLLVDKSPVSVARCFLQFYFFGTSATTECFLLAVMSYDRYLAICNPLRYSSIMDEKRCHDLALCVWVIGLSATVGTIVLLCKLEFCGPNVIDHFFCDREPILKLSCSDTIMVRAQALVFSFIITLFPFAVILWSYASIILTILRMPTAVVRKKAFSTCSSHLMVVSMYYGTLIIMYVVPTNGQRFNANKLLSLLYTVVTPLLNPIIYSFRNQEIKGSLNEALRRIFCPEKY</sequence>
<evidence type="ECO:0000256" key="4">
    <source>
        <dbReference type="ARBA" id="ARBA00022692"/>
    </source>
</evidence>
<dbReference type="PANTHER" id="PTHR24242:SF393">
    <property type="entry name" value="OLFACTORY RECEPTOR"/>
    <property type="match status" value="1"/>
</dbReference>
<dbReference type="InterPro" id="IPR017452">
    <property type="entry name" value="GPCR_Rhodpsn_7TM"/>
</dbReference>
<keyword evidence="2 14" id="KW-1003">Cell membrane</keyword>
<feature type="transmembrane region" description="Helical" evidence="14">
    <location>
        <begin position="24"/>
        <end position="47"/>
    </location>
</feature>